<sequence length="96" mass="11036">MKPSDEEMFLMEASKLYEDLCPELTRFLRADPVPQSWPGSSGETFCSLELARFLRQQAHTVMENRSDEGDAQRKAGGWGPIMCQYCCQRFRPDGLR</sequence>
<comment type="caution">
    <text evidence="1">The sequence shown here is derived from an EMBL/GenBank/DDBJ whole genome shotgun (WGS) entry which is preliminary data.</text>
</comment>
<evidence type="ECO:0000313" key="1">
    <source>
        <dbReference type="EMBL" id="KAJ3608819.1"/>
    </source>
</evidence>
<organism evidence="1 2">
    <name type="scientific">Muraenolepis orangiensis</name>
    <name type="common">Patagonian moray cod</name>
    <dbReference type="NCBI Taxonomy" id="630683"/>
    <lineage>
        <taxon>Eukaryota</taxon>
        <taxon>Metazoa</taxon>
        <taxon>Chordata</taxon>
        <taxon>Craniata</taxon>
        <taxon>Vertebrata</taxon>
        <taxon>Euteleostomi</taxon>
        <taxon>Actinopterygii</taxon>
        <taxon>Neopterygii</taxon>
        <taxon>Teleostei</taxon>
        <taxon>Neoteleostei</taxon>
        <taxon>Acanthomorphata</taxon>
        <taxon>Zeiogadaria</taxon>
        <taxon>Gadariae</taxon>
        <taxon>Gadiformes</taxon>
        <taxon>Muraenolepidoidei</taxon>
        <taxon>Muraenolepididae</taxon>
        <taxon>Muraenolepis</taxon>
    </lineage>
</organism>
<name>A0A9Q0EKP2_9TELE</name>
<protein>
    <submittedName>
        <fullName evidence="1">Uncharacterized protein</fullName>
    </submittedName>
</protein>
<proteinExistence type="predicted"/>
<dbReference type="AlphaFoldDB" id="A0A9Q0EKP2"/>
<accession>A0A9Q0EKP2</accession>
<dbReference type="Proteomes" id="UP001148018">
    <property type="component" value="Unassembled WGS sequence"/>
</dbReference>
<dbReference type="EMBL" id="JANIIK010000039">
    <property type="protein sequence ID" value="KAJ3608819.1"/>
    <property type="molecule type" value="Genomic_DNA"/>
</dbReference>
<reference evidence="1" key="1">
    <citation type="submission" date="2022-07" db="EMBL/GenBank/DDBJ databases">
        <title>Chromosome-level genome of Muraenolepis orangiensis.</title>
        <authorList>
            <person name="Kim J."/>
        </authorList>
    </citation>
    <scope>NUCLEOTIDE SEQUENCE</scope>
    <source>
        <strain evidence="1">KU_S4_2022</strain>
        <tissue evidence="1">Muscle</tissue>
    </source>
</reference>
<evidence type="ECO:0000313" key="2">
    <source>
        <dbReference type="Proteomes" id="UP001148018"/>
    </source>
</evidence>
<keyword evidence="2" id="KW-1185">Reference proteome</keyword>
<gene>
    <name evidence="1" type="ORF">NHX12_023349</name>
</gene>
<feature type="non-terminal residue" evidence="1">
    <location>
        <position position="96"/>
    </location>
</feature>
<dbReference type="OrthoDB" id="10049098at2759"/>